<gene>
    <name evidence="2" type="ORF">H1D41_12560</name>
</gene>
<dbReference type="Proteomes" id="UP000640583">
    <property type="component" value="Unassembled WGS sequence"/>
</dbReference>
<evidence type="ECO:0000313" key="3">
    <source>
        <dbReference type="Proteomes" id="UP000640583"/>
    </source>
</evidence>
<comment type="caution">
    <text evidence="2">The sequence shown here is derived from an EMBL/GenBank/DDBJ whole genome shotgun (WGS) entry which is preliminary data.</text>
</comment>
<accession>A0A8J7LQ20</accession>
<dbReference type="CDD" id="cd00118">
    <property type="entry name" value="LysM"/>
    <property type="match status" value="1"/>
</dbReference>
<evidence type="ECO:0000259" key="1">
    <source>
        <dbReference type="PROSITE" id="PS51782"/>
    </source>
</evidence>
<dbReference type="Gene3D" id="3.10.350.10">
    <property type="entry name" value="LysM domain"/>
    <property type="match status" value="1"/>
</dbReference>
<protein>
    <submittedName>
        <fullName evidence="2">LysM peptidoglycan-binding domain-containing protein</fullName>
    </submittedName>
</protein>
<sequence length="377" mass="38923">MVEPSDLPRVMTLRGTREDGQVVLSEQSVIVEPFALPVVVAEVAAEEPAVDESTVAQETSAEVADEETVAAAVSEADEAAEADTVTSAAATGTAETVEARTVIADEDGIRVLPTAVAPSAVRIDTISYGSAGEVLIAGQGTRADETVRIYVNNEALVTADISDVFTWEAVLPDVESGLYVLRADQIGADGAVTSRAQIPFQREAVEAVLAAQLGAGSPVVEDVVTEGNAASEAPEADAGADESELTVAAVEASESVVTNHVNQGETSDQNGAAETVTEITSDDVIAVASAVATEEAAPVAVTEPVASTGDATSPAVQAEPTPARPQIVTVQPGFTLWGIASETYGDGFLYVQLFEANKDQIRDPDLIYPGQIFELPE</sequence>
<name>A0A8J7LQ20_9RHOB</name>
<dbReference type="InterPro" id="IPR052196">
    <property type="entry name" value="Bact_Kbp"/>
</dbReference>
<reference evidence="2" key="1">
    <citation type="submission" date="2020-10" db="EMBL/GenBank/DDBJ databases">
        <title>Paenihalocynthiibacter styelae gen. nov., sp. nov., isolated from stalked sea squirt Styela clava.</title>
        <authorList>
            <person name="Kim Y.-O."/>
            <person name="Yoon J.-H."/>
        </authorList>
    </citation>
    <scope>NUCLEOTIDE SEQUENCE</scope>
    <source>
        <strain evidence="2">MYP1-1</strain>
    </source>
</reference>
<keyword evidence="3" id="KW-1185">Reference proteome</keyword>
<dbReference type="AlphaFoldDB" id="A0A8J7LQ20"/>
<evidence type="ECO:0000313" key="2">
    <source>
        <dbReference type="EMBL" id="MBI1494471.1"/>
    </source>
</evidence>
<dbReference type="PROSITE" id="PS51782">
    <property type="entry name" value="LYSM"/>
    <property type="match status" value="1"/>
</dbReference>
<dbReference type="SMART" id="SM00257">
    <property type="entry name" value="LysM"/>
    <property type="match status" value="1"/>
</dbReference>
<proteinExistence type="predicted"/>
<dbReference type="EMBL" id="JADCKQ010000009">
    <property type="protein sequence ID" value="MBI1494471.1"/>
    <property type="molecule type" value="Genomic_DNA"/>
</dbReference>
<organism evidence="2 3">
    <name type="scientific">Halocynthiibacter styelae</name>
    <dbReference type="NCBI Taxonomy" id="2761955"/>
    <lineage>
        <taxon>Bacteria</taxon>
        <taxon>Pseudomonadati</taxon>
        <taxon>Pseudomonadota</taxon>
        <taxon>Alphaproteobacteria</taxon>
        <taxon>Rhodobacterales</taxon>
        <taxon>Paracoccaceae</taxon>
        <taxon>Halocynthiibacter</taxon>
    </lineage>
</organism>
<dbReference type="PANTHER" id="PTHR34700">
    <property type="entry name" value="POTASSIUM BINDING PROTEIN KBP"/>
    <property type="match status" value="1"/>
</dbReference>
<dbReference type="InterPro" id="IPR018392">
    <property type="entry name" value="LysM"/>
</dbReference>
<dbReference type="PANTHER" id="PTHR34700:SF4">
    <property type="entry name" value="PHAGE-LIKE ELEMENT PBSX PROTEIN XKDP"/>
    <property type="match status" value="1"/>
</dbReference>
<dbReference type="InterPro" id="IPR036779">
    <property type="entry name" value="LysM_dom_sf"/>
</dbReference>
<feature type="domain" description="LysM" evidence="1">
    <location>
        <begin position="326"/>
        <end position="375"/>
    </location>
</feature>
<dbReference type="Pfam" id="PF01476">
    <property type="entry name" value="LysM"/>
    <property type="match status" value="1"/>
</dbReference>